<dbReference type="AlphaFoldDB" id="A0A4V1N1Y4"/>
<protein>
    <recommendedName>
        <fullName evidence="1">YdhG-like domain-containing protein</fullName>
    </recommendedName>
</protein>
<dbReference type="RefSeq" id="WP_129435576.1">
    <property type="nucleotide sequence ID" value="NZ_SBKO01000002.1"/>
</dbReference>
<sequence length="191" mass="22357">MDKELKTWHSNELWDKEIEFLQSIISKTPLVETTKWGGIVYTYNDKNIVGLGGFKSYVGLWFFNGVFLKDPYQVLVSGNEGVTKAQRQWRFNAFEEIDEKKVLAYLLEAIEIEKEGKVHKPEKSPLVMSEFFQAYLIEEKLTNAFEKFNLTKKKEFVEYIDTAKQEKTKLTRLEKIKPLIAEGIGLNDKYR</sequence>
<dbReference type="Pfam" id="PF13376">
    <property type="entry name" value="OmdA"/>
    <property type="match status" value="1"/>
</dbReference>
<evidence type="ECO:0000313" key="2">
    <source>
        <dbReference type="EMBL" id="RXR19118.1"/>
    </source>
</evidence>
<dbReference type="Gene3D" id="3.90.1150.200">
    <property type="match status" value="1"/>
</dbReference>
<organism evidence="2 3">
    <name type="scientific">Flavobacterium amnicola</name>
    <dbReference type="NCBI Taxonomy" id="2506422"/>
    <lineage>
        <taxon>Bacteria</taxon>
        <taxon>Pseudomonadati</taxon>
        <taxon>Bacteroidota</taxon>
        <taxon>Flavobacteriia</taxon>
        <taxon>Flavobacteriales</taxon>
        <taxon>Flavobacteriaceae</taxon>
        <taxon>Flavobacterium</taxon>
    </lineage>
</organism>
<dbReference type="OrthoDB" id="214150at2"/>
<evidence type="ECO:0000313" key="3">
    <source>
        <dbReference type="Proteomes" id="UP000290283"/>
    </source>
</evidence>
<dbReference type="SUPFAM" id="SSF159888">
    <property type="entry name" value="YdhG-like"/>
    <property type="match status" value="1"/>
</dbReference>
<keyword evidence="3" id="KW-1185">Reference proteome</keyword>
<gene>
    <name evidence="2" type="ORF">EQG63_06645</name>
</gene>
<dbReference type="Proteomes" id="UP000290283">
    <property type="component" value="Unassembled WGS sequence"/>
</dbReference>
<evidence type="ECO:0000259" key="1">
    <source>
        <dbReference type="Pfam" id="PF08818"/>
    </source>
</evidence>
<accession>A0A4V1N1Y4</accession>
<proteinExistence type="predicted"/>
<feature type="domain" description="YdhG-like" evidence="1">
    <location>
        <begin position="14"/>
        <end position="110"/>
    </location>
</feature>
<name>A0A4V1N1Y4_9FLAO</name>
<reference evidence="3" key="1">
    <citation type="submission" date="2019-01" db="EMBL/GenBank/DDBJ databases">
        <title>Cytophagaceae bacterium strain CAR-16.</title>
        <authorList>
            <person name="Chen W.-M."/>
        </authorList>
    </citation>
    <scope>NUCLEOTIDE SEQUENCE [LARGE SCALE GENOMIC DNA]</scope>
    <source>
        <strain evidence="3">LLJ-11</strain>
    </source>
</reference>
<comment type="caution">
    <text evidence="2">The sequence shown here is derived from an EMBL/GenBank/DDBJ whole genome shotgun (WGS) entry which is preliminary data.</text>
</comment>
<dbReference type="EMBL" id="SBKO01000002">
    <property type="protein sequence ID" value="RXR19118.1"/>
    <property type="molecule type" value="Genomic_DNA"/>
</dbReference>
<dbReference type="InterPro" id="IPR014922">
    <property type="entry name" value="YdhG-like"/>
</dbReference>
<dbReference type="Pfam" id="PF08818">
    <property type="entry name" value="DUF1801"/>
    <property type="match status" value="1"/>
</dbReference>